<name>A0AA88KQ33_NAELO</name>
<proteinExistence type="inferred from homology"/>
<sequence>MSTPQVSNYYLGDGGAFLYPLVRDYLGWRNSMVDTLQQCLKEQPENLMALIIDLGSSLHRTDLALNHETYTKKMQNIMTIFEKQTTGQDNSRMLQLHIQALQAWMNGQYRYATEIWEDLLKMDTFDAIALKFAYDGYFYLGDSENICKSVERHVENYNDERCVPMEIYGYILGMYAFGLEETYQYKEAEQAAIKAIAINKDDAWAMHAWVHVREMEGDVSHGIEFMKTEESVWSTCAALSCHMYWHWCLFLWDQGKFDEVLKIYDEKISVHMESLAPLDLVDASSLLYRLYLDGIIDKKDSRWKKVRQCWSTMLCSHTFAFNDAHILMVYNDRSDENVSKMLDEQWQSLENYLLSSSNQVENGSNETKVIENDSKKVYQQVGIATCKAIDLYNYDHFTESAKLLQLLVPTGKLKMIGGSHAQRDVFELIFIHAVFECCSMVPPQGSDQWDVVKKLLEMRKSRKPNSGKVKRLYDKFYQLSNLNFHTNSL</sequence>
<evidence type="ECO:0000313" key="6">
    <source>
        <dbReference type="Proteomes" id="UP000816034"/>
    </source>
</evidence>
<dbReference type="AlphaFoldDB" id="A0AA88KQ33"/>
<evidence type="ECO:0000256" key="4">
    <source>
        <dbReference type="ARBA" id="ARBA00022803"/>
    </source>
</evidence>
<keyword evidence="3" id="KW-0677">Repeat</keyword>
<evidence type="ECO:0000256" key="1">
    <source>
        <dbReference type="ARBA" id="ARBA00005857"/>
    </source>
</evidence>
<accession>A0AA88KQ33</accession>
<protein>
    <recommendedName>
        <fullName evidence="2">Tetratricopeptide repeat protein 38</fullName>
    </recommendedName>
</protein>
<evidence type="ECO:0000256" key="3">
    <source>
        <dbReference type="ARBA" id="ARBA00022737"/>
    </source>
</evidence>
<gene>
    <name evidence="5" type="ORF">C9374_013576</name>
</gene>
<dbReference type="InterPro" id="IPR011990">
    <property type="entry name" value="TPR-like_helical_dom_sf"/>
</dbReference>
<dbReference type="GeneID" id="68106029"/>
<comment type="caution">
    <text evidence="5">The sequence shown here is derived from an EMBL/GenBank/DDBJ whole genome shotgun (WGS) entry which is preliminary data.</text>
</comment>
<organism evidence="5 6">
    <name type="scientific">Naegleria lovaniensis</name>
    <name type="common">Amoeba</name>
    <dbReference type="NCBI Taxonomy" id="51637"/>
    <lineage>
        <taxon>Eukaryota</taxon>
        <taxon>Discoba</taxon>
        <taxon>Heterolobosea</taxon>
        <taxon>Tetramitia</taxon>
        <taxon>Eutetramitia</taxon>
        <taxon>Vahlkampfiidae</taxon>
        <taxon>Naegleria</taxon>
    </lineage>
</organism>
<dbReference type="InterPro" id="IPR033891">
    <property type="entry name" value="TTC38"/>
</dbReference>
<reference evidence="5 6" key="1">
    <citation type="journal article" date="2018" name="BMC Genomics">
        <title>The genome of Naegleria lovaniensis, the basis for a comparative approach to unravel pathogenicity factors of the human pathogenic amoeba N. fowleri.</title>
        <authorList>
            <person name="Liechti N."/>
            <person name="Schurch N."/>
            <person name="Bruggmann R."/>
            <person name="Wittwer M."/>
        </authorList>
    </citation>
    <scope>NUCLEOTIDE SEQUENCE [LARGE SCALE GENOMIC DNA]</scope>
    <source>
        <strain evidence="5 6">ATCC 30569</strain>
    </source>
</reference>
<dbReference type="SUPFAM" id="SSF48452">
    <property type="entry name" value="TPR-like"/>
    <property type="match status" value="1"/>
</dbReference>
<dbReference type="Gene3D" id="1.25.40.10">
    <property type="entry name" value="Tetratricopeptide repeat domain"/>
    <property type="match status" value="1"/>
</dbReference>
<dbReference type="PANTHER" id="PTHR16263:SF4">
    <property type="entry name" value="TETRATRICOPEPTIDE REPEAT PROTEIN 38"/>
    <property type="match status" value="1"/>
</dbReference>
<dbReference type="RefSeq" id="XP_044553985.1">
    <property type="nucleotide sequence ID" value="XM_044689467.1"/>
</dbReference>
<evidence type="ECO:0000313" key="5">
    <source>
        <dbReference type="EMBL" id="KAG2392091.1"/>
    </source>
</evidence>
<comment type="similarity">
    <text evidence="1">Belongs to the TTC38 family.</text>
</comment>
<dbReference type="Proteomes" id="UP000816034">
    <property type="component" value="Unassembled WGS sequence"/>
</dbReference>
<evidence type="ECO:0000256" key="2">
    <source>
        <dbReference type="ARBA" id="ARBA00019992"/>
    </source>
</evidence>
<keyword evidence="4" id="KW-0802">TPR repeat</keyword>
<dbReference type="CDD" id="cd05804">
    <property type="entry name" value="StaR_like"/>
    <property type="match status" value="1"/>
</dbReference>
<keyword evidence="6" id="KW-1185">Reference proteome</keyword>
<dbReference type="PANTHER" id="PTHR16263">
    <property type="entry name" value="TETRATRICOPEPTIDE REPEAT PROTEIN 38"/>
    <property type="match status" value="1"/>
</dbReference>
<dbReference type="EMBL" id="PYSW02000006">
    <property type="protein sequence ID" value="KAG2392091.1"/>
    <property type="molecule type" value="Genomic_DNA"/>
</dbReference>